<keyword evidence="2" id="KW-1185">Reference proteome</keyword>
<reference evidence="1 2" key="1">
    <citation type="submission" date="2017-04" db="EMBL/GenBank/DDBJ databases">
        <title>The new phylogeny of genus Mycobacterium.</title>
        <authorList>
            <person name="Tortoli E."/>
            <person name="Trovato A."/>
            <person name="Cirillo D.M."/>
        </authorList>
    </citation>
    <scope>NUCLEOTIDE SEQUENCE [LARGE SCALE GENOMIC DNA]</scope>
    <source>
        <strain evidence="1 2">TBL 1200985</strain>
    </source>
</reference>
<dbReference type="EMBL" id="NCXP01000001">
    <property type="protein sequence ID" value="OSC43126.1"/>
    <property type="molecule type" value="Genomic_DNA"/>
</dbReference>
<dbReference type="AlphaFoldDB" id="A0A1X2M0Q6"/>
<dbReference type="Proteomes" id="UP000193247">
    <property type="component" value="Unassembled WGS sequence"/>
</dbReference>
<dbReference type="RefSeq" id="WP_085323265.1">
    <property type="nucleotide sequence ID" value="NZ_NCXP01000001.1"/>
</dbReference>
<comment type="caution">
    <text evidence="1">The sequence shown here is derived from an EMBL/GenBank/DDBJ whole genome shotgun (WGS) entry which is preliminary data.</text>
</comment>
<gene>
    <name evidence="1" type="ORF">B8W66_01620</name>
</gene>
<sequence>MTFNGFPPAGLALLARLPTLDPASFAAVRGDWEQNLLDPARNLVNDLGARLIEHVSPGGVDIAGANLKRVPSPFPTDHPGADLLRHKTMFQLRWAEALPSGVSTHRLVALSAMRLARLAAPTPVVGCEARSMTRGLDPRTTLDGTGQRRIGQSVAQVTSHLGCFWHTQALQLGTAFNT</sequence>
<name>A0A1X2M0Q6_9MYCO</name>
<proteinExistence type="predicted"/>
<evidence type="ECO:0000313" key="2">
    <source>
        <dbReference type="Proteomes" id="UP000193247"/>
    </source>
</evidence>
<organism evidence="1 2">
    <name type="scientific">Mycobacterium decipiens</name>
    <dbReference type="NCBI Taxonomy" id="1430326"/>
    <lineage>
        <taxon>Bacteria</taxon>
        <taxon>Bacillati</taxon>
        <taxon>Actinomycetota</taxon>
        <taxon>Actinomycetes</taxon>
        <taxon>Mycobacteriales</taxon>
        <taxon>Mycobacteriaceae</taxon>
        <taxon>Mycobacterium</taxon>
    </lineage>
</organism>
<dbReference type="OrthoDB" id="9794241at2"/>
<dbReference type="STRING" id="1430326.B8W66_01620"/>
<protein>
    <submittedName>
        <fullName evidence="1">Uncharacterized protein</fullName>
    </submittedName>
</protein>
<evidence type="ECO:0000313" key="1">
    <source>
        <dbReference type="EMBL" id="OSC43126.1"/>
    </source>
</evidence>
<accession>A0A1X2M0Q6</accession>